<protein>
    <submittedName>
        <fullName evidence="2">Uncharacterized protein</fullName>
    </submittedName>
</protein>
<feature type="region of interest" description="Disordered" evidence="1">
    <location>
        <begin position="205"/>
        <end position="243"/>
    </location>
</feature>
<dbReference type="EMBL" id="ASWH01000001">
    <property type="protein sequence ID" value="EOW82720.1"/>
    <property type="molecule type" value="Genomic_DNA"/>
</dbReference>
<organism evidence="2 4">
    <name type="scientific">Enterococcus gilvus ATCC BAA-350</name>
    <dbReference type="NCBI Taxonomy" id="1158614"/>
    <lineage>
        <taxon>Bacteria</taxon>
        <taxon>Bacillati</taxon>
        <taxon>Bacillota</taxon>
        <taxon>Bacilli</taxon>
        <taxon>Lactobacillales</taxon>
        <taxon>Enterococcaceae</taxon>
        <taxon>Enterococcus</taxon>
    </lineage>
</organism>
<proteinExistence type="predicted"/>
<keyword evidence="5" id="KW-1185">Reference proteome</keyword>
<dbReference type="EMBL" id="AJDQ01000007">
    <property type="protein sequence ID" value="EOI56030.1"/>
    <property type="molecule type" value="Genomic_DNA"/>
</dbReference>
<dbReference type="Proteomes" id="UP000013750">
    <property type="component" value="Unassembled WGS sequence"/>
</dbReference>
<accession>R2VE79</accession>
<reference evidence="2 4" key="1">
    <citation type="submission" date="2013-02" db="EMBL/GenBank/DDBJ databases">
        <title>The Genome Sequence of Enterococcus gilvus ATCC BAA-350.</title>
        <authorList>
            <consortium name="The Broad Institute Genome Sequencing Platform"/>
            <consortium name="The Broad Institute Genome Sequencing Center for Infectious Disease"/>
            <person name="Earl A.M."/>
            <person name="Gilmore M.S."/>
            <person name="Lebreton F."/>
            <person name="Walker B."/>
            <person name="Young S.K."/>
            <person name="Zeng Q."/>
            <person name="Gargeya S."/>
            <person name="Fitzgerald M."/>
            <person name="Haas B."/>
            <person name="Abouelleil A."/>
            <person name="Alvarado L."/>
            <person name="Arachchi H.M."/>
            <person name="Berlin A.M."/>
            <person name="Chapman S.B."/>
            <person name="Dewar J."/>
            <person name="Goldberg J."/>
            <person name="Griggs A."/>
            <person name="Gujja S."/>
            <person name="Hansen M."/>
            <person name="Howarth C."/>
            <person name="Imamovic A."/>
            <person name="Larimer J."/>
            <person name="McCowan C."/>
            <person name="Murphy C."/>
            <person name="Neiman D."/>
            <person name="Pearson M."/>
            <person name="Priest M."/>
            <person name="Roberts A."/>
            <person name="Saif S."/>
            <person name="Shea T."/>
            <person name="Sisk P."/>
            <person name="Sykes S."/>
            <person name="Wortman J."/>
            <person name="Nusbaum C."/>
            <person name="Birren B."/>
        </authorList>
    </citation>
    <scope>NUCLEOTIDE SEQUENCE [LARGE SCALE GENOMIC DNA]</scope>
    <source>
        <strain evidence="2 4">ATCC BAA-350</strain>
    </source>
</reference>
<dbReference type="HOGENOM" id="CLU_057669_0_0_9"/>
<dbReference type="AlphaFoldDB" id="R2VE79"/>
<dbReference type="RefSeq" id="WP_010780329.1">
    <property type="nucleotide sequence ID" value="NZ_ASWH01000001.1"/>
</dbReference>
<evidence type="ECO:0000313" key="5">
    <source>
        <dbReference type="Proteomes" id="UP000014160"/>
    </source>
</evidence>
<name>R2VE79_9ENTE</name>
<dbReference type="PATRIC" id="fig|1158614.3.peg.1937"/>
<evidence type="ECO:0000313" key="4">
    <source>
        <dbReference type="Proteomes" id="UP000013750"/>
    </source>
</evidence>
<dbReference type="eggNOG" id="ENOG50304UU">
    <property type="taxonomic scope" value="Bacteria"/>
</dbReference>
<evidence type="ECO:0000313" key="2">
    <source>
        <dbReference type="EMBL" id="EOI56030.1"/>
    </source>
</evidence>
<evidence type="ECO:0000313" key="3">
    <source>
        <dbReference type="EMBL" id="EOW82720.1"/>
    </source>
</evidence>
<reference evidence="3 5" key="2">
    <citation type="submission" date="2013-03" db="EMBL/GenBank/DDBJ databases">
        <title>The Genome Sequence of Enterococcus gilvus ATCC BAA-350 (PacBio/Illumina hybrid assembly).</title>
        <authorList>
            <consortium name="The Broad Institute Genomics Platform"/>
            <consortium name="The Broad Institute Genome Sequencing Center for Infectious Disease"/>
            <person name="Earl A."/>
            <person name="Russ C."/>
            <person name="Gilmore M."/>
            <person name="Surin D."/>
            <person name="Walker B."/>
            <person name="Young S."/>
            <person name="Zeng Q."/>
            <person name="Gargeya S."/>
            <person name="Fitzgerald M."/>
            <person name="Haas B."/>
            <person name="Abouelleil A."/>
            <person name="Allen A.W."/>
            <person name="Alvarado L."/>
            <person name="Arachchi H.M."/>
            <person name="Berlin A.M."/>
            <person name="Chapman S.B."/>
            <person name="Gainer-Dewar J."/>
            <person name="Goldberg J."/>
            <person name="Griggs A."/>
            <person name="Gujja S."/>
            <person name="Hansen M."/>
            <person name="Howarth C."/>
            <person name="Imamovic A."/>
            <person name="Ireland A."/>
            <person name="Larimer J."/>
            <person name="McCowan C."/>
            <person name="Murphy C."/>
            <person name="Pearson M."/>
            <person name="Poon T.W."/>
            <person name="Priest M."/>
            <person name="Roberts A."/>
            <person name="Saif S."/>
            <person name="Shea T."/>
            <person name="Sisk P."/>
            <person name="Sykes S."/>
            <person name="Wortman J."/>
            <person name="Nusbaum C."/>
            <person name="Birren B."/>
        </authorList>
    </citation>
    <scope>NUCLEOTIDE SEQUENCE [LARGE SCALE GENOMIC DNA]</scope>
    <source>
        <strain evidence="3 5">ATCC BAA-350</strain>
    </source>
</reference>
<dbReference type="Proteomes" id="UP000014160">
    <property type="component" value="Unassembled WGS sequence"/>
</dbReference>
<feature type="compositionally biased region" description="Acidic residues" evidence="1">
    <location>
        <begin position="208"/>
        <end position="217"/>
    </location>
</feature>
<gene>
    <name evidence="3" type="ORF">I592_02040</name>
    <name evidence="2" type="ORF">UKC_01927</name>
</gene>
<dbReference type="OrthoDB" id="2195232at2"/>
<comment type="caution">
    <text evidence="2">The sequence shown here is derived from an EMBL/GenBank/DDBJ whole genome shotgun (WGS) entry which is preliminary data.</text>
</comment>
<feature type="compositionally biased region" description="Basic and acidic residues" evidence="1">
    <location>
        <begin position="218"/>
        <end position="232"/>
    </location>
</feature>
<sequence length="354" mass="41624">MESKRLGTRQLLNMKRGTLEKRVVKNYEETKDQASLVEYAVAIMIRNALILEDFSCLFHELLREVFLTSVPCETMRRFLPLFEALFSQSDWQQVIQRLFATEKDYYEVTKEARLYKDCLKDKDPTRRDALASHSFVLHMFFKDERGKKHAWILKNAHPTRDMEDIRGALQLLTMLTIFETNGIRKFTEVLDFDRYGQVVDLQYRASEEDTSEDNSPEEPEKKKIEEAKDTAKSRTVPTLGQAGKNILPVDKQVELKQKREKSNPVNNQSKTSDQFLIIQRTHHPDTYIPIPNGKKRNQLTYDEIQRIRDEYFANVEEKKREKVAIGTASAEELEKWTKGAEKKTRRSLFERFFN</sequence>
<evidence type="ECO:0000256" key="1">
    <source>
        <dbReference type="SAM" id="MobiDB-lite"/>
    </source>
</evidence>